<dbReference type="Proteomes" id="UP000596145">
    <property type="component" value="Chromosome"/>
</dbReference>
<comment type="pathway">
    <text evidence="2 17">Phospholipid metabolism; phosphatidylinositol phosphate biosynthesis.</text>
</comment>
<feature type="binding site" evidence="17">
    <location>
        <position position="70"/>
    </location>
    <ligand>
        <name>a CDP-1,2-diacyl-sn-glycerol</name>
        <dbReference type="ChEBI" id="CHEBI:58332"/>
    </ligand>
</feature>
<dbReference type="RefSeq" id="WP_005389865.1">
    <property type="nucleotide sequence ID" value="NZ_CP066007.1"/>
</dbReference>
<keyword evidence="9 17" id="KW-0479">Metal-binding</keyword>
<comment type="pathway">
    <text evidence="3">Lipid metabolism.</text>
</comment>
<feature type="transmembrane region" description="Helical" evidence="17">
    <location>
        <begin position="152"/>
        <end position="169"/>
    </location>
</feature>
<evidence type="ECO:0000256" key="9">
    <source>
        <dbReference type="ARBA" id="ARBA00022723"/>
    </source>
</evidence>
<feature type="binding site" evidence="17">
    <location>
        <position position="80"/>
    </location>
    <ligand>
        <name>a CDP-1,2-diacyl-sn-glycerol</name>
        <dbReference type="ChEBI" id="CHEBI:58332"/>
    </ligand>
</feature>
<evidence type="ECO:0000313" key="19">
    <source>
        <dbReference type="EMBL" id="QQB45625.1"/>
    </source>
</evidence>
<keyword evidence="7 17" id="KW-0808">Transferase</keyword>
<dbReference type="EC" id="2.7.8.-" evidence="17"/>
<dbReference type="EMBL" id="CP069534">
    <property type="protein sequence ID" value="QRP69621.1"/>
    <property type="molecule type" value="Genomic_DNA"/>
</dbReference>
<feature type="binding site" evidence="17">
    <location>
        <position position="66"/>
    </location>
    <ligand>
        <name>Mg(2+)</name>
        <dbReference type="ChEBI" id="CHEBI:18420"/>
        <label>1</label>
    </ligand>
</feature>
<dbReference type="GO" id="GO:0005886">
    <property type="term" value="C:plasma membrane"/>
    <property type="evidence" value="ECO:0007669"/>
    <property type="project" value="UniProtKB-SubCell"/>
</dbReference>
<evidence type="ECO:0000256" key="14">
    <source>
        <dbReference type="ARBA" id="ARBA00024082"/>
    </source>
</evidence>
<gene>
    <name evidence="19" type="ORF">I6I10_08940</name>
    <name evidence="20" type="ORF">I6J21_07200</name>
</gene>
<feature type="binding site" evidence="17">
    <location>
        <position position="69"/>
    </location>
    <ligand>
        <name>Mg(2+)</name>
        <dbReference type="ChEBI" id="CHEBI:18420"/>
        <label>1</label>
    </ligand>
</feature>
<name>A0A7T4EDZ1_9CORY</name>
<keyword evidence="8 17" id="KW-0812">Transmembrane</keyword>
<feature type="binding site" evidence="17">
    <location>
        <begin position="29"/>
        <end position="32"/>
    </location>
    <ligand>
        <name>a CDP-1,2-diacyl-sn-glycerol</name>
        <dbReference type="ChEBI" id="CHEBI:58332"/>
    </ligand>
</feature>
<comment type="subcellular location">
    <subcellularLocation>
        <location evidence="1 17">Cell membrane</location>
        <topology evidence="1 17">Multi-pass membrane protein</topology>
    </subcellularLocation>
</comment>
<dbReference type="AlphaFoldDB" id="A0A7T4EDZ1"/>
<evidence type="ECO:0000256" key="4">
    <source>
        <dbReference type="ARBA" id="ARBA00010441"/>
    </source>
</evidence>
<dbReference type="Pfam" id="PF01066">
    <property type="entry name" value="CDP-OH_P_transf"/>
    <property type="match status" value="1"/>
</dbReference>
<dbReference type="InterPro" id="IPR044268">
    <property type="entry name" value="PIP_synthase_PgsA1"/>
</dbReference>
<comment type="caution">
    <text evidence="17">Lacks conserved residue(s) required for the propagation of feature annotation.</text>
</comment>
<keyword evidence="17" id="KW-1208">Phospholipid metabolism</keyword>
<feature type="binding site" evidence="17">
    <location>
        <position position="74"/>
    </location>
    <ligand>
        <name>a CDP-1,2-diacyl-sn-glycerol</name>
        <dbReference type="ChEBI" id="CHEBI:58332"/>
    </ligand>
</feature>
<dbReference type="GO" id="GO:0008654">
    <property type="term" value="P:phospholipid biosynthetic process"/>
    <property type="evidence" value="ECO:0007669"/>
    <property type="project" value="UniProtKB-UniRule"/>
</dbReference>
<proteinExistence type="inferred from homology"/>
<dbReference type="NCBIfam" id="NF045883">
    <property type="entry name" value="PIPSynth"/>
    <property type="match status" value="1"/>
</dbReference>
<feature type="binding site" evidence="17">
    <location>
        <position position="66"/>
    </location>
    <ligand>
        <name>Mg(2+)</name>
        <dbReference type="ChEBI" id="CHEBI:18420"/>
        <label>2</label>
    </ligand>
</feature>
<keyword evidence="6 17" id="KW-1003">Cell membrane</keyword>
<keyword evidence="17" id="KW-0443">Lipid metabolism</keyword>
<evidence type="ECO:0000256" key="1">
    <source>
        <dbReference type="ARBA" id="ARBA00004651"/>
    </source>
</evidence>
<evidence type="ECO:0000256" key="6">
    <source>
        <dbReference type="ARBA" id="ARBA00022475"/>
    </source>
</evidence>
<evidence type="ECO:0000256" key="2">
    <source>
        <dbReference type="ARBA" id="ARBA00004805"/>
    </source>
</evidence>
<feature type="transmembrane region" description="Helical" evidence="17">
    <location>
        <begin position="36"/>
        <end position="65"/>
    </location>
</feature>
<dbReference type="UniPathway" id="UPA00220"/>
<evidence type="ECO:0000256" key="12">
    <source>
        <dbReference type="ARBA" id="ARBA00023136"/>
    </source>
</evidence>
<evidence type="ECO:0000256" key="10">
    <source>
        <dbReference type="ARBA" id="ARBA00022842"/>
    </source>
</evidence>
<evidence type="ECO:0000313" key="20">
    <source>
        <dbReference type="EMBL" id="QRP69621.1"/>
    </source>
</evidence>
<comment type="cofactor">
    <cofactor evidence="17">
        <name>Mg(2+)</name>
        <dbReference type="ChEBI" id="CHEBI:18420"/>
    </cofactor>
    <text evidence="17">Contains a di-nuclear catalytic Mg(2+) center.</text>
</comment>
<evidence type="ECO:0000256" key="17">
    <source>
        <dbReference type="HAMAP-Rule" id="MF_02241"/>
    </source>
</evidence>
<comment type="function">
    <text evidence="17">Catalyzes the conjugation of the 1'-hydroxyl group of D-myo-inositol-3-phosphate (also named L-myo-inositol-1-phosphate) with a lipid tail of cytidine diphosphate diacylglycerol (CDP-DAG), forming phosphatidylinositol phosphate (PIP) and CMP. PIP is a precursor of phosphatidylinositol (PI) which is an essential lipid required for cell wall formation.</text>
</comment>
<feature type="active site" description="Proton acceptor" evidence="17">
    <location>
        <position position="91"/>
    </location>
</feature>
<evidence type="ECO:0000313" key="21">
    <source>
        <dbReference type="Proteomes" id="UP000596145"/>
    </source>
</evidence>
<dbReference type="GeneID" id="92760194"/>
<sequence length="214" mass="22256">MLSVHGRKPARVIVEPVADLALRAGLTPNTVTVVGAVLTTLAAVVLIPTGHLVAAAVVSGLFSAFDMIDGTMARRSGGGTRFGSTLDASCDRITDGALFSAIIWWEVFVAGTDRATVAATFVALIGSQVTSYVKARGEASGFRMVGGLIERPERLIIGYLGIALAGFGVPWGFEVAMWVLAVGSVWTVIQRLIMASRDPLAGKMSAPPAGAEDQ</sequence>
<comment type="catalytic activity">
    <reaction evidence="13 17">
        <text>1,2-di-(9Z-octadecenoyl)-sn-glycero-3-cytidine-5'-diphosphate + 1D-myo-inositol 3-phosphate = 1,2-di-(9Z-octadecenoyl)-sn-glycero-3-phospho-(1D-myo-inositol-3-phosphate) + CMP + H(+)</text>
        <dbReference type="Rhea" id="RHEA:61216"/>
        <dbReference type="ChEBI" id="CHEBI:15378"/>
        <dbReference type="ChEBI" id="CHEBI:58401"/>
        <dbReference type="ChEBI" id="CHEBI:60377"/>
        <dbReference type="ChEBI" id="CHEBI:85356"/>
        <dbReference type="ChEBI" id="CHEBI:144472"/>
    </reaction>
</comment>
<dbReference type="GO" id="GO:0000287">
    <property type="term" value="F:magnesium ion binding"/>
    <property type="evidence" value="ECO:0007669"/>
    <property type="project" value="UniProtKB-UniRule"/>
</dbReference>
<dbReference type="HAMAP" id="MF_02241">
    <property type="entry name" value="PIP_synthase"/>
    <property type="match status" value="1"/>
</dbReference>
<comment type="catalytic activity">
    <reaction evidence="16 17">
        <text>a CDP-1,2-diacyl-sn-glycerol + 1D-myo-inositol 3-phosphate = a 1,2-diacyl-sn-glycero-3-phospho-(1D-myo-inositol-3-phosphate) + CMP + H(+)</text>
        <dbReference type="Rhea" id="RHEA:60504"/>
        <dbReference type="ChEBI" id="CHEBI:15378"/>
        <dbReference type="ChEBI" id="CHEBI:58088"/>
        <dbReference type="ChEBI" id="CHEBI:58332"/>
        <dbReference type="ChEBI" id="CHEBI:58401"/>
        <dbReference type="ChEBI" id="CHEBI:60377"/>
    </reaction>
</comment>
<reference evidence="19 21" key="1">
    <citation type="submission" date="2020-12" db="EMBL/GenBank/DDBJ databases">
        <title>FDA dAtabase for Regulatory Grade micrObial Sequences (FDA-ARGOS): Supporting development and validation of Infectious Disease Dx tests.</title>
        <authorList>
            <person name="Sproer C."/>
            <person name="Gronow S."/>
            <person name="Severitt S."/>
            <person name="Schroder I."/>
            <person name="Tallon L."/>
            <person name="Sadzewicz L."/>
            <person name="Zhao X."/>
            <person name="Boylan J."/>
            <person name="Ott S."/>
            <person name="Bowen H."/>
            <person name="Vavikolanu K."/>
            <person name="Mehta A."/>
            <person name="Aluvathingal J."/>
            <person name="Nadendla S."/>
            <person name="Lowell S."/>
            <person name="Myers T."/>
            <person name="Yan Y."/>
            <person name="Sichtig H."/>
        </authorList>
    </citation>
    <scope>NUCLEOTIDE SEQUENCE [LARGE SCALE GENOMIC DNA]</scope>
    <source>
        <strain evidence="19 21">FDAARGOS_1053</strain>
        <strain evidence="20">FDAARGOS_1191</strain>
    </source>
</reference>
<dbReference type="Gene3D" id="1.20.120.1760">
    <property type="match status" value="1"/>
</dbReference>
<dbReference type="InterPro" id="IPR048254">
    <property type="entry name" value="CDP_ALCOHOL_P_TRANSF_CS"/>
</dbReference>
<feature type="binding site" evidence="17">
    <location>
        <position position="91"/>
    </location>
    <ligand>
        <name>Mg(2+)</name>
        <dbReference type="ChEBI" id="CHEBI:18420"/>
        <label>2</label>
    </ligand>
</feature>
<accession>A0A7T4EDZ1</accession>
<keyword evidence="12 17" id="KW-0472">Membrane</keyword>
<comment type="similarity">
    <text evidence="4 17 18">Belongs to the CDP-alcohol phosphatidyltransferase class-I family.</text>
</comment>
<feature type="binding site" evidence="17">
    <location>
        <position position="87"/>
    </location>
    <ligand>
        <name>Mg(2+)</name>
        <dbReference type="ChEBI" id="CHEBI:18420"/>
        <label>2</label>
    </ligand>
</feature>
<organism evidence="19 21">
    <name type="scientific">Corynebacterium glucuronolyticum</name>
    <dbReference type="NCBI Taxonomy" id="39791"/>
    <lineage>
        <taxon>Bacteria</taxon>
        <taxon>Bacillati</taxon>
        <taxon>Actinomycetota</taxon>
        <taxon>Actinomycetes</taxon>
        <taxon>Mycobacteriales</taxon>
        <taxon>Corynebacteriaceae</taxon>
        <taxon>Corynebacterium</taxon>
    </lineage>
</organism>
<evidence type="ECO:0000256" key="5">
    <source>
        <dbReference type="ARBA" id="ARBA00011738"/>
    </source>
</evidence>
<evidence type="ECO:0000256" key="15">
    <source>
        <dbReference type="ARBA" id="ARBA00033137"/>
    </source>
</evidence>
<evidence type="ECO:0000256" key="8">
    <source>
        <dbReference type="ARBA" id="ARBA00022692"/>
    </source>
</evidence>
<keyword evidence="11 17" id="KW-1133">Transmembrane helix</keyword>
<evidence type="ECO:0000256" key="13">
    <source>
        <dbReference type="ARBA" id="ARBA00023935"/>
    </source>
</evidence>
<dbReference type="GO" id="GO:0016780">
    <property type="term" value="F:phosphotransferase activity, for other substituted phosphate groups"/>
    <property type="evidence" value="ECO:0007669"/>
    <property type="project" value="UniProtKB-UniRule"/>
</dbReference>
<evidence type="ECO:0000256" key="16">
    <source>
        <dbReference type="ARBA" id="ARBA00048865"/>
    </source>
</evidence>
<dbReference type="InterPro" id="IPR043130">
    <property type="entry name" value="CDP-OH_PTrfase_TM_dom"/>
</dbReference>
<feature type="binding site" evidence="17">
    <location>
        <position position="87"/>
    </location>
    <ligand>
        <name>Mg(2+)</name>
        <dbReference type="ChEBI" id="CHEBI:18420"/>
        <label>1</label>
    </ligand>
</feature>
<dbReference type="EMBL" id="CP066007">
    <property type="protein sequence ID" value="QQB45625.1"/>
    <property type="molecule type" value="Genomic_DNA"/>
</dbReference>
<evidence type="ECO:0000256" key="7">
    <source>
        <dbReference type="ARBA" id="ARBA00022679"/>
    </source>
</evidence>
<evidence type="ECO:0000256" key="3">
    <source>
        <dbReference type="ARBA" id="ARBA00005189"/>
    </source>
</evidence>
<evidence type="ECO:0000256" key="11">
    <source>
        <dbReference type="ARBA" id="ARBA00022989"/>
    </source>
</evidence>
<dbReference type="PROSITE" id="PS00379">
    <property type="entry name" value="CDP_ALCOHOL_P_TRANSF"/>
    <property type="match status" value="1"/>
</dbReference>
<keyword evidence="17" id="KW-0594">Phospholipid biosynthesis</keyword>
<dbReference type="Proteomes" id="UP000617681">
    <property type="component" value="Chromosome"/>
</dbReference>
<keyword evidence="17" id="KW-0444">Lipid biosynthesis</keyword>
<keyword evidence="10 17" id="KW-0460">Magnesium</keyword>
<comment type="subunit">
    <text evidence="5 17">Homodimer.</text>
</comment>
<evidence type="ECO:0000256" key="18">
    <source>
        <dbReference type="RuleBase" id="RU003750"/>
    </source>
</evidence>
<protein>
    <recommendedName>
        <fullName evidence="14 17">Phosphatidylinositol phosphate synthase</fullName>
        <shortName evidence="17">PIP synthase</shortName>
        <ecNumber evidence="17">2.7.8.-</ecNumber>
    </recommendedName>
    <alternativeName>
        <fullName evidence="15 17">CDP-diacylglycerol--D-myo-inositol-3-phosphate 3-phosphatidyltransferase</fullName>
    </alternativeName>
</protein>
<dbReference type="InterPro" id="IPR000462">
    <property type="entry name" value="CDP-OH_P_trans"/>
</dbReference>
<dbReference type="OrthoDB" id="116551at2"/>